<protein>
    <submittedName>
        <fullName evidence="1">Uncharacterized protein</fullName>
    </submittedName>
</protein>
<accession>A0ABW2DTG0</accession>
<evidence type="ECO:0000313" key="2">
    <source>
        <dbReference type="Proteomes" id="UP001596405"/>
    </source>
</evidence>
<dbReference type="Proteomes" id="UP001596405">
    <property type="component" value="Unassembled WGS sequence"/>
</dbReference>
<proteinExistence type="predicted"/>
<comment type="caution">
    <text evidence="1">The sequence shown here is derived from an EMBL/GenBank/DDBJ whole genome shotgun (WGS) entry which is preliminary data.</text>
</comment>
<organism evidence="1 2">
    <name type="scientific">Rufibacter roseus</name>
    <dbReference type="NCBI Taxonomy" id="1567108"/>
    <lineage>
        <taxon>Bacteria</taxon>
        <taxon>Pseudomonadati</taxon>
        <taxon>Bacteroidota</taxon>
        <taxon>Cytophagia</taxon>
        <taxon>Cytophagales</taxon>
        <taxon>Hymenobacteraceae</taxon>
        <taxon>Rufibacter</taxon>
    </lineage>
</organism>
<evidence type="ECO:0000313" key="1">
    <source>
        <dbReference type="EMBL" id="MFC6999897.1"/>
    </source>
</evidence>
<gene>
    <name evidence="1" type="ORF">ACFQHR_19835</name>
</gene>
<reference evidence="2" key="1">
    <citation type="journal article" date="2019" name="Int. J. Syst. Evol. Microbiol.">
        <title>The Global Catalogue of Microorganisms (GCM) 10K type strain sequencing project: providing services to taxonomists for standard genome sequencing and annotation.</title>
        <authorList>
            <consortium name="The Broad Institute Genomics Platform"/>
            <consortium name="The Broad Institute Genome Sequencing Center for Infectious Disease"/>
            <person name="Wu L."/>
            <person name="Ma J."/>
        </authorList>
    </citation>
    <scope>NUCLEOTIDE SEQUENCE [LARGE SCALE GENOMIC DNA]</scope>
    <source>
        <strain evidence="2">CGMCC 4.7393</strain>
    </source>
</reference>
<name>A0ABW2DTG0_9BACT</name>
<sequence length="249" mass="29150">MNKFKIDIYTLTEKASHSSDKIYFGSIVFETEMERSWVLDFLHHAGRQMAIEGIQIITYNFENYTIIELIDFFREGDYFKELIYQSQDLLVTNEQLIDNLFTTDHEPDYLIIGDDAVAGHYSEKDLDFLHDYQQTVIKSEYLYEWGATGFWDNYLIGIASSMSVLIIDKLVSLGFPKSSIQRFKLPTQIRKKIANEYNILPESLFLESYNKNKTGVEVVCFRNINYRFLITIKNGELANLTTEKLIKYV</sequence>
<dbReference type="EMBL" id="JBHSYQ010000016">
    <property type="protein sequence ID" value="MFC6999897.1"/>
    <property type="molecule type" value="Genomic_DNA"/>
</dbReference>
<keyword evidence="2" id="KW-1185">Reference proteome</keyword>
<dbReference type="RefSeq" id="WP_066622148.1">
    <property type="nucleotide sequence ID" value="NZ_JBHSYQ010000016.1"/>
</dbReference>